<organism evidence="6 7">
    <name type="scientific">Prymnesium parvum</name>
    <name type="common">Toxic golden alga</name>
    <dbReference type="NCBI Taxonomy" id="97485"/>
    <lineage>
        <taxon>Eukaryota</taxon>
        <taxon>Haptista</taxon>
        <taxon>Haptophyta</taxon>
        <taxon>Prymnesiophyceae</taxon>
        <taxon>Prymnesiales</taxon>
        <taxon>Prymnesiaceae</taxon>
        <taxon>Prymnesium</taxon>
    </lineage>
</organism>
<dbReference type="PANTHER" id="PTHR11649:SF13">
    <property type="entry name" value="ENGB-TYPE G DOMAIN-CONTAINING PROTEIN"/>
    <property type="match status" value="1"/>
</dbReference>
<dbReference type="InterPro" id="IPR006073">
    <property type="entry name" value="GTP-bd"/>
</dbReference>
<evidence type="ECO:0000256" key="3">
    <source>
        <dbReference type="ARBA" id="ARBA00022842"/>
    </source>
</evidence>
<keyword evidence="1" id="KW-0479">Metal-binding</keyword>
<evidence type="ECO:0000259" key="5">
    <source>
        <dbReference type="PROSITE" id="PS51706"/>
    </source>
</evidence>
<evidence type="ECO:0000256" key="2">
    <source>
        <dbReference type="ARBA" id="ARBA00022741"/>
    </source>
</evidence>
<evidence type="ECO:0000256" key="1">
    <source>
        <dbReference type="ARBA" id="ARBA00022723"/>
    </source>
</evidence>
<gene>
    <name evidence="6" type="ORF">AB1Y20_005545</name>
</gene>
<proteinExistence type="predicted"/>
<dbReference type="InterPro" id="IPR030393">
    <property type="entry name" value="G_ENGB_dom"/>
</dbReference>
<name>A0AB34J4H5_PRYPA</name>
<comment type="caution">
    <text evidence="6">The sequence shown here is derived from an EMBL/GenBank/DDBJ whole genome shotgun (WGS) entry which is preliminary data.</text>
</comment>
<keyword evidence="3" id="KW-0460">Magnesium</keyword>
<feature type="domain" description="EngB-type G" evidence="5">
    <location>
        <begin position="121"/>
        <end position="330"/>
    </location>
</feature>
<dbReference type="GO" id="GO:0005525">
    <property type="term" value="F:GTP binding"/>
    <property type="evidence" value="ECO:0007669"/>
    <property type="project" value="UniProtKB-KW"/>
</dbReference>
<reference evidence="6 7" key="1">
    <citation type="journal article" date="2024" name="Science">
        <title>Giant polyketide synthase enzymes in the biosynthesis of giant marine polyether toxins.</title>
        <authorList>
            <person name="Fallon T.R."/>
            <person name="Shende V.V."/>
            <person name="Wierzbicki I.H."/>
            <person name="Pendleton A.L."/>
            <person name="Watervoot N.F."/>
            <person name="Auber R.P."/>
            <person name="Gonzalez D.J."/>
            <person name="Wisecaver J.H."/>
            <person name="Moore B.S."/>
        </authorList>
    </citation>
    <scope>NUCLEOTIDE SEQUENCE [LARGE SCALE GENOMIC DNA]</scope>
    <source>
        <strain evidence="6 7">12B1</strain>
    </source>
</reference>
<keyword evidence="7" id="KW-1185">Reference proteome</keyword>
<evidence type="ECO:0000313" key="6">
    <source>
        <dbReference type="EMBL" id="KAL1512283.1"/>
    </source>
</evidence>
<evidence type="ECO:0000313" key="7">
    <source>
        <dbReference type="Proteomes" id="UP001515480"/>
    </source>
</evidence>
<dbReference type="AlphaFoldDB" id="A0AB34J4H5"/>
<dbReference type="EMBL" id="JBGBPQ010000013">
    <property type="protein sequence ID" value="KAL1512283.1"/>
    <property type="molecule type" value="Genomic_DNA"/>
</dbReference>
<keyword evidence="4" id="KW-0342">GTP-binding</keyword>
<accession>A0AB34J4H5</accession>
<dbReference type="GO" id="GO:0046872">
    <property type="term" value="F:metal ion binding"/>
    <property type="evidence" value="ECO:0007669"/>
    <property type="project" value="UniProtKB-KW"/>
</dbReference>
<dbReference type="Proteomes" id="UP001515480">
    <property type="component" value="Unassembled WGS sequence"/>
</dbReference>
<dbReference type="PROSITE" id="PS51706">
    <property type="entry name" value="G_ENGB"/>
    <property type="match status" value="1"/>
</dbReference>
<dbReference type="SUPFAM" id="SSF52540">
    <property type="entry name" value="P-loop containing nucleoside triphosphate hydrolases"/>
    <property type="match status" value="1"/>
</dbReference>
<evidence type="ECO:0000256" key="4">
    <source>
        <dbReference type="ARBA" id="ARBA00023134"/>
    </source>
</evidence>
<dbReference type="Gene3D" id="3.40.50.300">
    <property type="entry name" value="P-loop containing nucleotide triphosphate hydrolases"/>
    <property type="match status" value="1"/>
</dbReference>
<dbReference type="PANTHER" id="PTHR11649">
    <property type="entry name" value="MSS1/TRME-RELATED GTP-BINDING PROTEIN"/>
    <property type="match status" value="1"/>
</dbReference>
<dbReference type="Pfam" id="PF01926">
    <property type="entry name" value="MMR_HSR1"/>
    <property type="match status" value="1"/>
</dbReference>
<protein>
    <recommendedName>
        <fullName evidence="5">EngB-type G domain-containing protein</fullName>
    </recommendedName>
</protein>
<dbReference type="InterPro" id="IPR027417">
    <property type="entry name" value="P-loop_NTPase"/>
</dbReference>
<keyword evidence="2" id="KW-0547">Nucleotide-binding</keyword>
<sequence length="383" mass="41796">MLRARRDAAFPRLAARALRRLLHDEPPPLIPRKGERVDSVSEDILLERRLHEQRMLHASVPAAVIAEVERLGLGRRKGFHDQPAARLRRAQVLQRIGGGGRLVGKAAHGGAVEWLRLNSSRLPEVALLGHSNCGKSALLNALSGAPVRNGGIAEVSARAGWTAELGFYRVQPYREAGQKAAVAAGGVEEQSALERNLARKGGGVLLVDTPGYGFAVGDKMQLRQWRKVLQEYLTHSAQLRLAVLLVDATRGVCAEDERVVRFLRRSGVPLLPALTKTDLLSPDDVARAHAVVAQQLERLGLPPVVMPMLSSHFYVGVLSFWRRIVNEIGRQPLRVVQEAEPAADPSAAPRSQKVETGMVADERALYAARTIRKRGKCKRAGAA</sequence>